<protein>
    <submittedName>
        <fullName evidence="1">Uncharacterized beta-barrel protein YwiB (DUF1934 family)</fullName>
    </submittedName>
</protein>
<organism evidence="1 2">
    <name type="scientific">Lactobacillus colini</name>
    <dbReference type="NCBI Taxonomy" id="1819254"/>
    <lineage>
        <taxon>Bacteria</taxon>
        <taxon>Bacillati</taxon>
        <taxon>Bacillota</taxon>
        <taxon>Bacilli</taxon>
        <taxon>Lactobacillales</taxon>
        <taxon>Lactobacillaceae</taxon>
        <taxon>Lactobacillus</taxon>
    </lineage>
</organism>
<sequence>MTNIKVKLTSTITQEDQTETFSKVGLGTIEKLANNSWRVKYNEENKTGPVPVMLMIKPHELIMQRGKIEDNNYNMMKFEPGEKKNCRIIASSKVMDLTSMTKKLDFSGEINENMQLKVEYELFSGLYLIGNYAIEIDFYPQD</sequence>
<evidence type="ECO:0000313" key="2">
    <source>
        <dbReference type="Proteomes" id="UP001519292"/>
    </source>
</evidence>
<dbReference type="EMBL" id="JAGGLU010000002">
    <property type="protein sequence ID" value="MBP2057318.1"/>
    <property type="molecule type" value="Genomic_DNA"/>
</dbReference>
<dbReference type="Pfam" id="PF09148">
    <property type="entry name" value="DUF1934"/>
    <property type="match status" value="1"/>
</dbReference>
<reference evidence="1 2" key="1">
    <citation type="submission" date="2021-03" db="EMBL/GenBank/DDBJ databases">
        <title>Genomic Encyclopedia of Type Strains, Phase IV (KMG-IV): sequencing the most valuable type-strain genomes for metagenomic binning, comparative biology and taxonomic classification.</title>
        <authorList>
            <person name="Goeker M."/>
        </authorList>
    </citation>
    <scope>NUCLEOTIDE SEQUENCE [LARGE SCALE GENOMIC DNA]</scope>
    <source>
        <strain evidence="1 2">DSM 101872</strain>
    </source>
</reference>
<dbReference type="SUPFAM" id="SSF50814">
    <property type="entry name" value="Lipocalins"/>
    <property type="match status" value="1"/>
</dbReference>
<accession>A0ABS4MCA9</accession>
<comment type="caution">
    <text evidence="1">The sequence shown here is derived from an EMBL/GenBank/DDBJ whole genome shotgun (WGS) entry which is preliminary data.</text>
</comment>
<dbReference type="InterPro" id="IPR015231">
    <property type="entry name" value="DUF1934"/>
</dbReference>
<name>A0ABS4MCA9_9LACO</name>
<proteinExistence type="predicted"/>
<gene>
    <name evidence="1" type="ORF">J2Z60_000482</name>
</gene>
<dbReference type="RefSeq" id="WP_209686030.1">
    <property type="nucleotide sequence ID" value="NZ_JAGGLU010000002.1"/>
</dbReference>
<dbReference type="Proteomes" id="UP001519292">
    <property type="component" value="Unassembled WGS sequence"/>
</dbReference>
<evidence type="ECO:0000313" key="1">
    <source>
        <dbReference type="EMBL" id="MBP2057318.1"/>
    </source>
</evidence>
<keyword evidence="2" id="KW-1185">Reference proteome</keyword>
<dbReference type="Gene3D" id="2.40.128.20">
    <property type="match status" value="1"/>
</dbReference>
<dbReference type="InterPro" id="IPR012674">
    <property type="entry name" value="Calycin"/>
</dbReference>